<dbReference type="CDD" id="cd00090">
    <property type="entry name" value="HTH_ARSR"/>
    <property type="match status" value="1"/>
</dbReference>
<dbReference type="InterPro" id="IPR036390">
    <property type="entry name" value="WH_DNA-bd_sf"/>
</dbReference>
<name>A0A2C9ZPD3_9ACTN</name>
<dbReference type="AlphaFoldDB" id="A0A2C9ZPD3"/>
<dbReference type="SUPFAM" id="SSF46785">
    <property type="entry name" value="Winged helix' DNA-binding domain"/>
    <property type="match status" value="1"/>
</dbReference>
<dbReference type="Pfam" id="PF12840">
    <property type="entry name" value="HTH_20"/>
    <property type="match status" value="1"/>
</dbReference>
<proteinExistence type="predicted"/>
<evidence type="ECO:0000313" key="2">
    <source>
        <dbReference type="EMBL" id="OUC98704.1"/>
    </source>
</evidence>
<keyword evidence="3" id="KW-1185">Reference proteome</keyword>
<sequence length="339" mass="35976">MRLVFTAAGLARTTFTISPLHHTLFAALCLRNPGYAATGSFWRDLAQRVPPRAAAFLERVDAGTTADTGFVWMSAPLMESTRPTLGDELEALANLGGAEQPAEPYGFAYPGQLGDVGLSDPARPGRCDAAYLRGNVSGLREVADAVRAFYTSCIAPEWAGIRRQLETHLASRAEAVCLHGLGHALPKLSPRLRWGDSTLHIDTSGVHAPEVVLGARGLALSPLLSASQRFVAVAFSPDARRPVLAYPVADERSEPMARGTAPVDALARVVGHARARVLRSIGAGRATGELAQSLAVSASTVSEHMTALRLAGLVVTYREGRAVRHVLTALGHRLLESSV</sequence>
<feature type="domain" description="HTH arsR-type" evidence="1">
    <location>
        <begin position="265"/>
        <end position="339"/>
    </location>
</feature>
<dbReference type="InterPro" id="IPR036388">
    <property type="entry name" value="WH-like_DNA-bd_sf"/>
</dbReference>
<dbReference type="Gene3D" id="1.10.10.10">
    <property type="entry name" value="Winged helix-like DNA-binding domain superfamily/Winged helix DNA-binding domain"/>
    <property type="match status" value="1"/>
</dbReference>
<dbReference type="GO" id="GO:0003700">
    <property type="term" value="F:DNA-binding transcription factor activity"/>
    <property type="evidence" value="ECO:0007669"/>
    <property type="project" value="InterPro"/>
</dbReference>
<dbReference type="EMBL" id="NGFP01000017">
    <property type="protein sequence ID" value="OUC98704.1"/>
    <property type="molecule type" value="Genomic_DNA"/>
</dbReference>
<comment type="caution">
    <text evidence="2">The sequence shown here is derived from an EMBL/GenBank/DDBJ whole genome shotgun (WGS) entry which is preliminary data.</text>
</comment>
<dbReference type="Proteomes" id="UP000194761">
    <property type="component" value="Unassembled WGS sequence"/>
</dbReference>
<evidence type="ECO:0000313" key="3">
    <source>
        <dbReference type="Proteomes" id="UP000194761"/>
    </source>
</evidence>
<protein>
    <recommendedName>
        <fullName evidence="1">HTH arsR-type domain-containing protein</fullName>
    </recommendedName>
</protein>
<gene>
    <name evidence="2" type="ORF">CA984_06175</name>
</gene>
<organism evidence="2 3">
    <name type="scientific">Streptosporangium minutum</name>
    <dbReference type="NCBI Taxonomy" id="569862"/>
    <lineage>
        <taxon>Bacteria</taxon>
        <taxon>Bacillati</taxon>
        <taxon>Actinomycetota</taxon>
        <taxon>Actinomycetes</taxon>
        <taxon>Streptosporangiales</taxon>
        <taxon>Streptosporangiaceae</taxon>
        <taxon>Streptosporangium</taxon>
    </lineage>
</organism>
<dbReference type="InterPro" id="IPR001845">
    <property type="entry name" value="HTH_ArsR_DNA-bd_dom"/>
</dbReference>
<evidence type="ECO:0000259" key="1">
    <source>
        <dbReference type="SMART" id="SM00418"/>
    </source>
</evidence>
<dbReference type="InterPro" id="IPR011991">
    <property type="entry name" value="ArsR-like_HTH"/>
</dbReference>
<dbReference type="SMART" id="SM00418">
    <property type="entry name" value="HTH_ARSR"/>
    <property type="match status" value="1"/>
</dbReference>
<reference evidence="2 3" key="1">
    <citation type="submission" date="2017-05" db="EMBL/GenBank/DDBJ databases">
        <title>Biotechnological potential of actinobacteria isolated from South African environments.</title>
        <authorList>
            <person name="Le Roes-Hill M."/>
            <person name="Prins A."/>
            <person name="Durrell K.A."/>
        </authorList>
    </citation>
    <scope>NUCLEOTIDE SEQUENCE [LARGE SCALE GENOMIC DNA]</scope>
    <source>
        <strain evidence="2">M26</strain>
    </source>
</reference>
<accession>A0A2C9ZPD3</accession>
<dbReference type="RefSeq" id="WP_086569121.1">
    <property type="nucleotide sequence ID" value="NZ_NGFP01000017.1"/>
</dbReference>